<dbReference type="AlphaFoldDB" id="A0A9P1JKK7"/>
<organism evidence="2 3">
    <name type="scientific">Bacillus amyloliquefaciens (strain ATCC 23350 / DSM 7 / BCRC 11601 / CCUG 28519 / NBRC 15535 / NRRL B-14393 / F)</name>
    <dbReference type="NCBI Taxonomy" id="692420"/>
    <lineage>
        <taxon>Bacteria</taxon>
        <taxon>Bacillati</taxon>
        <taxon>Bacillota</taxon>
        <taxon>Bacilli</taxon>
        <taxon>Bacillales</taxon>
        <taxon>Bacillaceae</taxon>
        <taxon>Bacillus</taxon>
        <taxon>Bacillus amyloliquefaciens group</taxon>
    </lineage>
</organism>
<evidence type="ECO:0000313" key="3">
    <source>
        <dbReference type="Proteomes" id="UP000006562"/>
    </source>
</evidence>
<gene>
    <name evidence="2" type="primary">ywdE</name>
    <name evidence="2" type="ordered locus">BAMF_3633</name>
</gene>
<keyword evidence="1" id="KW-0812">Transmembrane</keyword>
<evidence type="ECO:0000313" key="2">
    <source>
        <dbReference type="EMBL" id="CBI44759.1"/>
    </source>
</evidence>
<feature type="transmembrane region" description="Helical" evidence="1">
    <location>
        <begin position="41"/>
        <end position="63"/>
    </location>
</feature>
<reference evidence="2 3" key="1">
    <citation type="journal article" date="2011" name="Int. J. Syst. Evol. Microbiol.">
        <title>Relationship of Bacillus amyloliquefaciens clades associated with strains DSM 7T and FZB42T: a proposal for Bacillus amyloliquefaciens subsp. amyloliquefaciens subsp. nov. and Bacillus amyloliquefaciens subsp. plantarum subsp. nov. based on complete genome sequence comparisons.</title>
        <authorList>
            <person name="Borriss R."/>
            <person name="Chen X.H."/>
            <person name="Rueckert C."/>
            <person name="Blom J."/>
            <person name="Becker A."/>
            <person name="Baumgarth B."/>
            <person name="Fan B."/>
            <person name="Pukall R."/>
            <person name="Schumann P."/>
            <person name="Sproer C."/>
            <person name="Junge H."/>
            <person name="Vater J."/>
            <person name="Puhler A."/>
            <person name="Klenk H.P."/>
        </authorList>
    </citation>
    <scope>NUCLEOTIDE SEQUENCE [LARGE SCALE GENOMIC DNA]</scope>
    <source>
        <strain evidence="3">DSM 7</strain>
    </source>
</reference>
<keyword evidence="1" id="KW-0472">Membrane</keyword>
<dbReference type="EMBL" id="FN597644">
    <property type="protein sequence ID" value="CBI44759.1"/>
    <property type="molecule type" value="Genomic_DNA"/>
</dbReference>
<sequence length="64" mass="7101">MTVLVPPALICLCTCYALVLVPVYQSKLWNVMDAGRFDIKAVCMVWGDLLIILVLLAGMTWICV</sequence>
<dbReference type="KEGG" id="bao:BAMF_3633"/>
<name>A0A9P1JKK7_BACAS</name>
<keyword evidence="3" id="KW-1185">Reference proteome</keyword>
<reference evidence="3" key="2">
    <citation type="journal article" date="2011" name="J. Biotechnol.">
        <title>Genome sequence of B. amyloliquefaciens type strain DSM7(T) reveals differences to plant-associated B. amyloliquefaciens FZB42.</title>
        <authorList>
            <person name="Ruckert C."/>
            <person name="Blom J."/>
            <person name="Chen X."/>
            <person name="Reva O."/>
            <person name="Borriss R."/>
        </authorList>
    </citation>
    <scope>NUCLEOTIDE SEQUENCE [LARGE SCALE GENOMIC DNA]</scope>
    <source>
        <strain evidence="3">DSM 7</strain>
    </source>
</reference>
<protein>
    <submittedName>
        <fullName evidence="2">YwdE protein</fullName>
    </submittedName>
</protein>
<proteinExistence type="predicted"/>
<dbReference type="Proteomes" id="UP000006562">
    <property type="component" value="Chromosome"/>
</dbReference>
<evidence type="ECO:0000256" key="1">
    <source>
        <dbReference type="SAM" id="Phobius"/>
    </source>
</evidence>
<accession>A0A9P1JKK7</accession>
<keyword evidence="1" id="KW-1133">Transmembrane helix</keyword>